<dbReference type="EMBL" id="JABBCQ020000013">
    <property type="protein sequence ID" value="MBI1625783.1"/>
    <property type="molecule type" value="Genomic_DNA"/>
</dbReference>
<dbReference type="Proteomes" id="UP000530032">
    <property type="component" value="Unassembled WGS sequence"/>
</dbReference>
<dbReference type="RefSeq" id="WP_198460914.1">
    <property type="nucleotide sequence ID" value="NZ_JABBCQ020000013.1"/>
</dbReference>
<dbReference type="AlphaFoldDB" id="A0A843B545"/>
<feature type="region of interest" description="Disordered" evidence="1">
    <location>
        <begin position="1"/>
        <end position="30"/>
    </location>
</feature>
<reference evidence="2" key="1">
    <citation type="submission" date="2020-12" db="EMBL/GenBank/DDBJ databases">
        <title>Comamonas sp. nov., isolated from stream water.</title>
        <authorList>
            <person name="Park K.-H."/>
        </authorList>
    </citation>
    <scope>NUCLEOTIDE SEQUENCE</scope>
    <source>
        <strain evidence="2">EJ-4</strain>
    </source>
</reference>
<evidence type="ECO:0000256" key="1">
    <source>
        <dbReference type="SAM" id="MobiDB-lite"/>
    </source>
</evidence>
<gene>
    <name evidence="2" type="ORF">HF327_014865</name>
</gene>
<sequence length="202" mass="22441">MNKTPIARKSQEVKVPPLSSTSPRQPRLPLSVQGISQLLRKSDDNSQQDFGTSMEWTVGRTPFVLYCSEHDPQGMIQHAVAATQITHKMLWQEPGFRRDSQIAFVIEGVGSFEVSPHSNSEEIEVFMHAQSACMKIQLPSPDLWPSLGLAWLLRPPTSYKTAELANYMTKHPVARLQGPFMAGGRYTSWHAAVAHAGLAFEG</sequence>
<evidence type="ECO:0000313" key="2">
    <source>
        <dbReference type="EMBL" id="MBI1625783.1"/>
    </source>
</evidence>
<name>A0A843B545_9BURK</name>
<comment type="caution">
    <text evidence="2">The sequence shown here is derived from an EMBL/GenBank/DDBJ whole genome shotgun (WGS) entry which is preliminary data.</text>
</comment>
<organism evidence="2 3">
    <name type="scientific">Comamonas suwonensis</name>
    <dbReference type="NCBI Taxonomy" id="2606214"/>
    <lineage>
        <taxon>Bacteria</taxon>
        <taxon>Pseudomonadati</taxon>
        <taxon>Pseudomonadota</taxon>
        <taxon>Betaproteobacteria</taxon>
        <taxon>Burkholderiales</taxon>
        <taxon>Comamonadaceae</taxon>
        <taxon>Comamonas</taxon>
    </lineage>
</organism>
<evidence type="ECO:0000313" key="3">
    <source>
        <dbReference type="Proteomes" id="UP000530032"/>
    </source>
</evidence>
<accession>A0A843B545</accession>
<protein>
    <submittedName>
        <fullName evidence="2">Uncharacterized protein</fullName>
    </submittedName>
</protein>
<proteinExistence type="predicted"/>
<keyword evidence="3" id="KW-1185">Reference proteome</keyword>